<accession>A0AAW1Q8Z5</accession>
<evidence type="ECO:0000313" key="1">
    <source>
        <dbReference type="EMBL" id="KAK9817355.1"/>
    </source>
</evidence>
<evidence type="ECO:0000313" key="2">
    <source>
        <dbReference type="Proteomes" id="UP001438707"/>
    </source>
</evidence>
<sequence length="67" mass="7006">MPDANRLSFGVDLLRKTADLSSLSGSILSRSVAKSRPGQHVHEAFYLSSGAAAKPALHALSFTGPVL</sequence>
<gene>
    <name evidence="1" type="ORF">WJX74_000507</name>
</gene>
<dbReference type="EMBL" id="JALJOS010000073">
    <property type="protein sequence ID" value="KAK9817355.1"/>
    <property type="molecule type" value="Genomic_DNA"/>
</dbReference>
<protein>
    <submittedName>
        <fullName evidence="1">Uncharacterized protein</fullName>
    </submittedName>
</protein>
<reference evidence="1 2" key="1">
    <citation type="journal article" date="2024" name="Nat. Commun.">
        <title>Phylogenomics reveals the evolutionary origins of lichenization in chlorophyte algae.</title>
        <authorList>
            <person name="Puginier C."/>
            <person name="Libourel C."/>
            <person name="Otte J."/>
            <person name="Skaloud P."/>
            <person name="Haon M."/>
            <person name="Grisel S."/>
            <person name="Petersen M."/>
            <person name="Berrin J.G."/>
            <person name="Delaux P.M."/>
            <person name="Dal Grande F."/>
            <person name="Keller J."/>
        </authorList>
    </citation>
    <scope>NUCLEOTIDE SEQUENCE [LARGE SCALE GENOMIC DNA]</scope>
    <source>
        <strain evidence="1 2">SAG 2145</strain>
    </source>
</reference>
<name>A0AAW1Q8Z5_9CHLO</name>
<dbReference type="Proteomes" id="UP001438707">
    <property type="component" value="Unassembled WGS sequence"/>
</dbReference>
<comment type="caution">
    <text evidence="1">The sequence shown here is derived from an EMBL/GenBank/DDBJ whole genome shotgun (WGS) entry which is preliminary data.</text>
</comment>
<proteinExistence type="predicted"/>
<keyword evidence="2" id="KW-1185">Reference proteome</keyword>
<dbReference type="AlphaFoldDB" id="A0AAW1Q8Z5"/>
<organism evidence="1 2">
    <name type="scientific">Apatococcus lobatus</name>
    <dbReference type="NCBI Taxonomy" id="904363"/>
    <lineage>
        <taxon>Eukaryota</taxon>
        <taxon>Viridiplantae</taxon>
        <taxon>Chlorophyta</taxon>
        <taxon>core chlorophytes</taxon>
        <taxon>Trebouxiophyceae</taxon>
        <taxon>Chlorellales</taxon>
        <taxon>Chlorellaceae</taxon>
        <taxon>Apatococcus</taxon>
    </lineage>
</organism>